<proteinExistence type="inferred from homology"/>
<dbReference type="Proteomes" id="UP001255416">
    <property type="component" value="Unassembled WGS sequence"/>
</dbReference>
<comment type="subunit">
    <text evidence="4">Interacts with the cytoplasmic NapA precursor.</text>
</comment>
<reference evidence="6" key="1">
    <citation type="submission" date="2023-05" db="EMBL/GenBank/DDBJ databases">
        <title>Sedimentitalea sp. nov. JM2-8.</title>
        <authorList>
            <person name="Huang J."/>
        </authorList>
    </citation>
    <scope>NUCLEOTIDE SEQUENCE [LARGE SCALE GENOMIC DNA]</scope>
    <source>
        <strain evidence="6">KHS03</strain>
    </source>
</reference>
<protein>
    <recommendedName>
        <fullName evidence="4">Chaperone NapD</fullName>
    </recommendedName>
    <alternativeName>
        <fullName evidence="4">NapA signal peptide-binding chaperone NapD</fullName>
    </alternativeName>
</protein>
<name>A0ABU3VF22_9RHOB</name>
<organism evidence="5 6">
    <name type="scientific">Sedimentitalea todarodis</name>
    <dbReference type="NCBI Taxonomy" id="1631240"/>
    <lineage>
        <taxon>Bacteria</taxon>
        <taxon>Pseudomonadati</taxon>
        <taxon>Pseudomonadota</taxon>
        <taxon>Alphaproteobacteria</taxon>
        <taxon>Rhodobacterales</taxon>
        <taxon>Paracoccaceae</taxon>
        <taxon>Sedimentitalea</taxon>
    </lineage>
</organism>
<evidence type="ECO:0000313" key="5">
    <source>
        <dbReference type="EMBL" id="MDU9004777.1"/>
    </source>
</evidence>
<keyword evidence="2 4" id="KW-0963">Cytoplasm</keyword>
<keyword evidence="3 4" id="KW-0143">Chaperone</keyword>
<dbReference type="PANTHER" id="PTHR38603">
    <property type="entry name" value="CHAPERONE NAPD"/>
    <property type="match status" value="1"/>
</dbReference>
<evidence type="ECO:0000256" key="1">
    <source>
        <dbReference type="ARBA" id="ARBA00004496"/>
    </source>
</evidence>
<dbReference type="Pfam" id="PF03927">
    <property type="entry name" value="NapD"/>
    <property type="match status" value="1"/>
</dbReference>
<comment type="function">
    <text evidence="4">Chaperone for NapA, the catalytic subunit of the periplasmic nitrate reductase. It binds directly and specifically to the twin-arginine signal peptide of NapA, preventing premature interaction with the Tat translocase and premature export.</text>
</comment>
<evidence type="ECO:0000256" key="2">
    <source>
        <dbReference type="ARBA" id="ARBA00022490"/>
    </source>
</evidence>
<accession>A0ABU3VF22</accession>
<sequence length="96" mass="10189">MTQPLHISSLLVRSHPDRMHGIADHIARMPHAEVSMTDPIGKIVVVLETDSDQAIADGLTQIQLLDGVASAALVFHQICEGGELLADASQAQGAQQ</sequence>
<dbReference type="Gene3D" id="3.30.70.920">
    <property type="match status" value="1"/>
</dbReference>
<evidence type="ECO:0000256" key="3">
    <source>
        <dbReference type="ARBA" id="ARBA00023186"/>
    </source>
</evidence>
<gene>
    <name evidence="4" type="primary">napD</name>
    <name evidence="5" type="ORF">QO231_13060</name>
</gene>
<dbReference type="RefSeq" id="WP_316776979.1">
    <property type="nucleotide sequence ID" value="NZ_JASMWN010000010.1"/>
</dbReference>
<evidence type="ECO:0000313" key="6">
    <source>
        <dbReference type="Proteomes" id="UP001255416"/>
    </source>
</evidence>
<evidence type="ECO:0000256" key="4">
    <source>
        <dbReference type="HAMAP-Rule" id="MF_02200"/>
    </source>
</evidence>
<dbReference type="InterPro" id="IPR005623">
    <property type="entry name" value="Chaperone_NapD_NO3_reduct"/>
</dbReference>
<comment type="caution">
    <text evidence="5">The sequence shown here is derived from an EMBL/GenBank/DDBJ whole genome shotgun (WGS) entry which is preliminary data.</text>
</comment>
<dbReference type="HAMAP" id="MF_02200">
    <property type="entry name" value="NapD"/>
    <property type="match status" value="1"/>
</dbReference>
<comment type="similarity">
    <text evidence="4">Belongs to the NapD family.</text>
</comment>
<dbReference type="PANTHER" id="PTHR38603:SF1">
    <property type="entry name" value="CHAPERONE NAPD"/>
    <property type="match status" value="1"/>
</dbReference>
<comment type="subcellular location">
    <subcellularLocation>
        <location evidence="1 4">Cytoplasm</location>
    </subcellularLocation>
</comment>
<dbReference type="EMBL" id="JASMWN010000010">
    <property type="protein sequence ID" value="MDU9004777.1"/>
    <property type="molecule type" value="Genomic_DNA"/>
</dbReference>
<keyword evidence="6" id="KW-1185">Reference proteome</keyword>